<evidence type="ECO:0000256" key="1">
    <source>
        <dbReference type="SAM" id="SignalP"/>
    </source>
</evidence>
<feature type="signal peptide" evidence="1">
    <location>
        <begin position="1"/>
        <end position="22"/>
    </location>
</feature>
<sequence>MASPSTAVIIITCSLIIIACSAQQFYAGGRYGKRGGSTFWSGSRYGRSGVGRRQQPGGGSPVEVAARNDRFFIGSRYGKRADESISMPDTNMNEVGGIQEVMIPTEEEGNSQVTCLYTGVTNLYRCYN</sequence>
<feature type="non-terminal residue" evidence="2">
    <location>
        <position position="128"/>
    </location>
</feature>
<comment type="caution">
    <text evidence="2">The sequence shown here is derived from an EMBL/GenBank/DDBJ whole genome shotgun (WGS) entry which is preliminary data.</text>
</comment>
<proteinExistence type="predicted"/>
<accession>A0AAD8A234</accession>
<name>A0AAD8A234_DIPPU</name>
<protein>
    <submittedName>
        <fullName evidence="2">Uncharacterized protein</fullName>
    </submittedName>
</protein>
<dbReference type="EMBL" id="JASPKZ010004575">
    <property type="protein sequence ID" value="KAJ9590033.1"/>
    <property type="molecule type" value="Genomic_DNA"/>
</dbReference>
<reference evidence="2" key="1">
    <citation type="journal article" date="2023" name="IScience">
        <title>Live-bearing cockroach genome reveals convergent evolutionary mechanisms linked to viviparity in insects and beyond.</title>
        <authorList>
            <person name="Fouks B."/>
            <person name="Harrison M.C."/>
            <person name="Mikhailova A.A."/>
            <person name="Marchal E."/>
            <person name="English S."/>
            <person name="Carruthers M."/>
            <person name="Jennings E.C."/>
            <person name="Chiamaka E.L."/>
            <person name="Frigard R.A."/>
            <person name="Pippel M."/>
            <person name="Attardo G.M."/>
            <person name="Benoit J.B."/>
            <person name="Bornberg-Bauer E."/>
            <person name="Tobe S.S."/>
        </authorList>
    </citation>
    <scope>NUCLEOTIDE SEQUENCE</scope>
    <source>
        <strain evidence="2">Stay&amp;Tobe</strain>
    </source>
</reference>
<reference evidence="2" key="2">
    <citation type="submission" date="2023-05" db="EMBL/GenBank/DDBJ databases">
        <authorList>
            <person name="Fouks B."/>
        </authorList>
    </citation>
    <scope>NUCLEOTIDE SEQUENCE</scope>
    <source>
        <strain evidence="2">Stay&amp;Tobe</strain>
        <tissue evidence="2">Testes</tissue>
    </source>
</reference>
<dbReference type="Proteomes" id="UP001233999">
    <property type="component" value="Unassembled WGS sequence"/>
</dbReference>
<evidence type="ECO:0000313" key="2">
    <source>
        <dbReference type="EMBL" id="KAJ9590033.1"/>
    </source>
</evidence>
<evidence type="ECO:0000313" key="3">
    <source>
        <dbReference type="Proteomes" id="UP001233999"/>
    </source>
</evidence>
<gene>
    <name evidence="2" type="ORF">L9F63_016849</name>
</gene>
<organism evidence="2 3">
    <name type="scientific">Diploptera punctata</name>
    <name type="common">Pacific beetle cockroach</name>
    <dbReference type="NCBI Taxonomy" id="6984"/>
    <lineage>
        <taxon>Eukaryota</taxon>
        <taxon>Metazoa</taxon>
        <taxon>Ecdysozoa</taxon>
        <taxon>Arthropoda</taxon>
        <taxon>Hexapoda</taxon>
        <taxon>Insecta</taxon>
        <taxon>Pterygota</taxon>
        <taxon>Neoptera</taxon>
        <taxon>Polyneoptera</taxon>
        <taxon>Dictyoptera</taxon>
        <taxon>Blattodea</taxon>
        <taxon>Blaberoidea</taxon>
        <taxon>Blaberidae</taxon>
        <taxon>Diplopterinae</taxon>
        <taxon>Diploptera</taxon>
    </lineage>
</organism>
<keyword evidence="3" id="KW-1185">Reference proteome</keyword>
<keyword evidence="1" id="KW-0732">Signal</keyword>
<dbReference type="AlphaFoldDB" id="A0AAD8A234"/>
<feature type="chain" id="PRO_5042272622" evidence="1">
    <location>
        <begin position="23"/>
        <end position="128"/>
    </location>
</feature>